<dbReference type="PROSITE" id="PS51421">
    <property type="entry name" value="RAS"/>
    <property type="match status" value="1"/>
</dbReference>
<comment type="caution">
    <text evidence="3">The sequence shown here is derived from an EMBL/GenBank/DDBJ whole genome shotgun (WGS) entry which is preliminary data.</text>
</comment>
<dbReference type="GO" id="GO:0005525">
    <property type="term" value="F:GTP binding"/>
    <property type="evidence" value="ECO:0007669"/>
    <property type="project" value="UniProtKB-KW"/>
</dbReference>
<dbReference type="PRINTS" id="PR00449">
    <property type="entry name" value="RASTRNSFRMNG"/>
</dbReference>
<evidence type="ECO:0008006" key="4">
    <source>
        <dbReference type="Google" id="ProtNLM"/>
    </source>
</evidence>
<dbReference type="InterPro" id="IPR027417">
    <property type="entry name" value="P-loop_NTPase"/>
</dbReference>
<dbReference type="InterPro" id="IPR050227">
    <property type="entry name" value="Rab"/>
</dbReference>
<keyword evidence="2" id="KW-0342">GTP-binding</keyword>
<accession>X1K7X2</accession>
<keyword evidence="1" id="KW-0547">Nucleotide-binding</keyword>
<dbReference type="Gene3D" id="3.40.50.300">
    <property type="entry name" value="P-loop containing nucleotide triphosphate hydrolases"/>
    <property type="match status" value="1"/>
</dbReference>
<name>X1K7X2_9ZZZZ</name>
<dbReference type="SMART" id="SM00175">
    <property type="entry name" value="RAB"/>
    <property type="match status" value="1"/>
</dbReference>
<evidence type="ECO:0000256" key="2">
    <source>
        <dbReference type="ARBA" id="ARBA00023134"/>
    </source>
</evidence>
<evidence type="ECO:0000313" key="3">
    <source>
        <dbReference type="EMBL" id="GAH89725.1"/>
    </source>
</evidence>
<feature type="non-terminal residue" evidence="3">
    <location>
        <position position="146"/>
    </location>
</feature>
<gene>
    <name evidence="3" type="ORF">S03H2_58810</name>
</gene>
<proteinExistence type="predicted"/>
<dbReference type="SMART" id="SM00173">
    <property type="entry name" value="RAS"/>
    <property type="match status" value="1"/>
</dbReference>
<dbReference type="InterPro" id="IPR005225">
    <property type="entry name" value="Small_GTP-bd"/>
</dbReference>
<sequence length="146" mass="16429">MIEMGKNLTSALQFKLPIFGDAGVGKTTLTHRYLHGLFKQSYHGTIGVDFFLKRFVIDGKNISLQIWDFAGEAKFRFLLPGIIKGAHGTIFMFDLTRYVTFENLTNWLGVFNKTNETQDQKVPALLVGSKTDLEGLRTVPSKEGKK</sequence>
<dbReference type="PROSITE" id="PS51419">
    <property type="entry name" value="RAB"/>
    <property type="match status" value="1"/>
</dbReference>
<dbReference type="Pfam" id="PF00071">
    <property type="entry name" value="Ras"/>
    <property type="match status" value="1"/>
</dbReference>
<dbReference type="CDD" id="cd00154">
    <property type="entry name" value="Rab"/>
    <property type="match status" value="1"/>
</dbReference>
<dbReference type="AlphaFoldDB" id="X1K7X2"/>
<reference evidence="3" key="1">
    <citation type="journal article" date="2014" name="Front. Microbiol.">
        <title>High frequency of phylogenetically diverse reductive dehalogenase-homologous genes in deep subseafloor sedimentary metagenomes.</title>
        <authorList>
            <person name="Kawai M."/>
            <person name="Futagami T."/>
            <person name="Toyoda A."/>
            <person name="Takaki Y."/>
            <person name="Nishi S."/>
            <person name="Hori S."/>
            <person name="Arai W."/>
            <person name="Tsubouchi T."/>
            <person name="Morono Y."/>
            <person name="Uchiyama I."/>
            <person name="Ito T."/>
            <person name="Fujiyama A."/>
            <person name="Inagaki F."/>
            <person name="Takami H."/>
        </authorList>
    </citation>
    <scope>NUCLEOTIDE SEQUENCE</scope>
    <source>
        <strain evidence="3">Expedition CK06-06</strain>
    </source>
</reference>
<dbReference type="InterPro" id="IPR001806">
    <property type="entry name" value="Small_GTPase"/>
</dbReference>
<protein>
    <recommendedName>
        <fullName evidence="4">GTP-binding protein</fullName>
    </recommendedName>
</protein>
<dbReference type="NCBIfam" id="TIGR00231">
    <property type="entry name" value="small_GTP"/>
    <property type="match status" value="1"/>
</dbReference>
<organism evidence="3">
    <name type="scientific">marine sediment metagenome</name>
    <dbReference type="NCBI Taxonomy" id="412755"/>
    <lineage>
        <taxon>unclassified sequences</taxon>
        <taxon>metagenomes</taxon>
        <taxon>ecological metagenomes</taxon>
    </lineage>
</organism>
<dbReference type="PANTHER" id="PTHR47977">
    <property type="entry name" value="RAS-RELATED PROTEIN RAB"/>
    <property type="match status" value="1"/>
</dbReference>
<dbReference type="GO" id="GO:0003924">
    <property type="term" value="F:GTPase activity"/>
    <property type="evidence" value="ECO:0007669"/>
    <property type="project" value="InterPro"/>
</dbReference>
<evidence type="ECO:0000256" key="1">
    <source>
        <dbReference type="ARBA" id="ARBA00022741"/>
    </source>
</evidence>
<dbReference type="SUPFAM" id="SSF52540">
    <property type="entry name" value="P-loop containing nucleoside triphosphate hydrolases"/>
    <property type="match status" value="1"/>
</dbReference>
<dbReference type="FunFam" id="3.40.50.300:FF:001447">
    <property type="entry name" value="Ras-related protein Rab-1B"/>
    <property type="match status" value="1"/>
</dbReference>
<dbReference type="EMBL" id="BARU01037778">
    <property type="protein sequence ID" value="GAH89725.1"/>
    <property type="molecule type" value="Genomic_DNA"/>
</dbReference>